<feature type="transmembrane region" description="Helical" evidence="1">
    <location>
        <begin position="150"/>
        <end position="171"/>
    </location>
</feature>
<comment type="caution">
    <text evidence="2">The sequence shown here is derived from an EMBL/GenBank/DDBJ whole genome shotgun (WGS) entry which is preliminary data.</text>
</comment>
<dbReference type="AlphaFoldDB" id="A0A917MKY5"/>
<dbReference type="Proteomes" id="UP000603912">
    <property type="component" value="Unassembled WGS sequence"/>
</dbReference>
<protein>
    <submittedName>
        <fullName evidence="2">Uncharacterized protein</fullName>
    </submittedName>
</protein>
<dbReference type="EMBL" id="BMES01000002">
    <property type="protein sequence ID" value="GGH26637.1"/>
    <property type="molecule type" value="Genomic_DNA"/>
</dbReference>
<gene>
    <name evidence="2" type="ORF">GCM10007036_34570</name>
</gene>
<evidence type="ECO:0000313" key="2">
    <source>
        <dbReference type="EMBL" id="GGH26637.1"/>
    </source>
</evidence>
<keyword evidence="1" id="KW-0472">Membrane</keyword>
<dbReference type="RefSeq" id="WP_188518948.1">
    <property type="nucleotide sequence ID" value="NZ_BMES01000002.1"/>
</dbReference>
<feature type="transmembrane region" description="Helical" evidence="1">
    <location>
        <begin position="121"/>
        <end position="143"/>
    </location>
</feature>
<reference evidence="2" key="2">
    <citation type="submission" date="2020-09" db="EMBL/GenBank/DDBJ databases">
        <authorList>
            <person name="Sun Q."/>
            <person name="Zhou Y."/>
        </authorList>
    </citation>
    <scope>NUCLEOTIDE SEQUENCE</scope>
    <source>
        <strain evidence="2">CGMCC 1.12214</strain>
    </source>
</reference>
<name>A0A917MKY5_9HYPH</name>
<evidence type="ECO:0000313" key="3">
    <source>
        <dbReference type="Proteomes" id="UP000603912"/>
    </source>
</evidence>
<sequence length="193" mass="20921">MQDAAPIAYAHRPKPFGYEVSYRLDPDALFVDTGRKQERIPYRSIVLARLAYAPTNFTTKGYRLTLLLADRRTLKIANLSWKTYFEFDRQDGGYAAFVRALLARAAAANPRLACRTGTPPVLWGLAAAAGALVVAGLIAMGLAATQRGGLTVALLVILFVAPLGWQVHAMVTRNWPGSFDPGAPPQRVMPAPG</sequence>
<keyword evidence="1" id="KW-0812">Transmembrane</keyword>
<keyword evidence="1" id="KW-1133">Transmembrane helix</keyword>
<proteinExistence type="predicted"/>
<accession>A0A917MKY5</accession>
<evidence type="ECO:0000256" key="1">
    <source>
        <dbReference type="SAM" id="Phobius"/>
    </source>
</evidence>
<keyword evidence="3" id="KW-1185">Reference proteome</keyword>
<reference evidence="2" key="1">
    <citation type="journal article" date="2014" name="Int. J. Syst. Evol. Microbiol.">
        <title>Complete genome sequence of Corynebacterium casei LMG S-19264T (=DSM 44701T), isolated from a smear-ripened cheese.</title>
        <authorList>
            <consortium name="US DOE Joint Genome Institute (JGI-PGF)"/>
            <person name="Walter F."/>
            <person name="Albersmeier A."/>
            <person name="Kalinowski J."/>
            <person name="Ruckert C."/>
        </authorList>
    </citation>
    <scope>NUCLEOTIDE SEQUENCE</scope>
    <source>
        <strain evidence="2">CGMCC 1.12214</strain>
    </source>
</reference>
<organism evidence="2 3">
    <name type="scientific">Alsobacter metallidurans</name>
    <dbReference type="NCBI Taxonomy" id="340221"/>
    <lineage>
        <taxon>Bacteria</taxon>
        <taxon>Pseudomonadati</taxon>
        <taxon>Pseudomonadota</taxon>
        <taxon>Alphaproteobacteria</taxon>
        <taxon>Hyphomicrobiales</taxon>
        <taxon>Alsobacteraceae</taxon>
        <taxon>Alsobacter</taxon>
    </lineage>
</organism>